<dbReference type="RefSeq" id="WP_067474445.1">
    <property type="nucleotide sequence ID" value="NZ_CP015961.1"/>
</dbReference>
<dbReference type="Proteomes" id="UP000186104">
    <property type="component" value="Chromosome"/>
</dbReference>
<protein>
    <submittedName>
        <fullName evidence="3">Putative peptidoglycan biosynthesis protein MviN</fullName>
    </submittedName>
</protein>
<keyword evidence="2" id="KW-0472">Membrane</keyword>
<feature type="region of interest" description="Disordered" evidence="1">
    <location>
        <begin position="205"/>
        <end position="240"/>
    </location>
</feature>
<evidence type="ECO:0000313" key="3">
    <source>
        <dbReference type="EMBL" id="ANI94109.1"/>
    </source>
</evidence>
<dbReference type="OrthoDB" id="9786339at2"/>
<evidence type="ECO:0000256" key="2">
    <source>
        <dbReference type="SAM" id="Phobius"/>
    </source>
</evidence>
<feature type="compositionally biased region" description="Basic and acidic residues" evidence="1">
    <location>
        <begin position="301"/>
        <end position="313"/>
    </location>
</feature>
<dbReference type="Gene3D" id="1.10.510.10">
    <property type="entry name" value="Transferase(Phosphotransferase) domain 1"/>
    <property type="match status" value="1"/>
</dbReference>
<feature type="compositionally biased region" description="Basic and acidic residues" evidence="1">
    <location>
        <begin position="216"/>
        <end position="228"/>
    </location>
</feature>
<organism evidence="3 4">
    <name type="scientific">Dietzia timorensis</name>
    <dbReference type="NCBI Taxonomy" id="499555"/>
    <lineage>
        <taxon>Bacteria</taxon>
        <taxon>Bacillati</taxon>
        <taxon>Actinomycetota</taxon>
        <taxon>Actinomycetes</taxon>
        <taxon>Mycobacteriales</taxon>
        <taxon>Dietziaceae</taxon>
        <taxon>Dietzia</taxon>
    </lineage>
</organism>
<feature type="compositionally biased region" description="Low complexity" evidence="1">
    <location>
        <begin position="268"/>
        <end position="285"/>
    </location>
</feature>
<dbReference type="EMBL" id="CP015961">
    <property type="protein sequence ID" value="ANI94109.1"/>
    <property type="molecule type" value="Genomic_DNA"/>
</dbReference>
<name>A0A173LQS5_9ACTN</name>
<keyword evidence="4" id="KW-1185">Reference proteome</keyword>
<feature type="region of interest" description="Disordered" evidence="1">
    <location>
        <begin position="1"/>
        <end position="23"/>
    </location>
</feature>
<dbReference type="CDD" id="cd13973">
    <property type="entry name" value="PK_MviN-like"/>
    <property type="match status" value="1"/>
</dbReference>
<evidence type="ECO:0000313" key="4">
    <source>
        <dbReference type="Proteomes" id="UP000186104"/>
    </source>
</evidence>
<feature type="transmembrane region" description="Helical" evidence="2">
    <location>
        <begin position="320"/>
        <end position="339"/>
    </location>
</feature>
<dbReference type="AlphaFoldDB" id="A0A173LQS5"/>
<feature type="compositionally biased region" description="Acidic residues" evidence="1">
    <location>
        <begin position="288"/>
        <end position="300"/>
    </location>
</feature>
<reference evidence="3 4" key="1">
    <citation type="submission" date="2016-06" db="EMBL/GenBank/DDBJ databases">
        <title>Complete genome sequence of a saline-alkali tolerant type strain Dietzia timorensis ID05-A0528T.</title>
        <authorList>
            <person name="Wu X."/>
        </authorList>
    </citation>
    <scope>NUCLEOTIDE SEQUENCE [LARGE SCALE GENOMIC DNA]</scope>
    <source>
        <strain evidence="3 4">ID05-A0528</strain>
    </source>
</reference>
<dbReference type="KEGG" id="dtm:BJL86_3350"/>
<proteinExistence type="predicted"/>
<accession>A0A173LQS5</accession>
<feature type="compositionally biased region" description="Polar residues" evidence="1">
    <location>
        <begin position="1"/>
        <end position="17"/>
    </location>
</feature>
<keyword evidence="2" id="KW-1133">Transmembrane helix</keyword>
<feature type="region of interest" description="Disordered" evidence="1">
    <location>
        <begin position="360"/>
        <end position="408"/>
    </location>
</feature>
<sequence length="560" mass="57610">MSTEEGNVNGGSENSASPRLAPGGAVAGGRYRLVAPHGGGNGLRYWQARDQRLGREVALVFVDPAPSDSAEGGKKTTAKVLDATLALSKLWAPGVAGVLDVIRGKVGGIIVAEWTPGKSFAAAAAEKRLASGAAEALRPLADSASRAHAEQRDVGLVSPDQLRVTDDGLAILAFPGVTPAASREDDVKGLGAVLYAAQTGKWPLDLPSGSDDVDVTDSRLPEAERDSDGTPVDPQKSGAPVDQATLAMRTLDGSSVSSASTVLSLLDGAGPSSAPASARTSPTRSDYADAESLSEGDGPWDSEREELSPAEQRVRDQRRWVIMAGAGAVGVLVIIVLLITMMGGFGGRDDDVPLSAQLDAMQEEQRASREAAQQSAESGEDDSSGSETSASPTSSAPAEEGEELAVSDATTWQPSTSAGNAENSALAVNVTDGSADTTWRTDTYENQFGNGPTAFKPGLGLLLSLEEAARLTEVTVSSPDRGVEFEVRTAGTASPTSLDDTTLVGEGTVSGGEESVAIDPDDMDEDAQYVIIWITKLSGSDAAGYSAQIGEVELAGLPED</sequence>
<keyword evidence="2" id="KW-0812">Transmembrane</keyword>
<dbReference type="Gene3D" id="2.60.120.260">
    <property type="entry name" value="Galactose-binding domain-like"/>
    <property type="match status" value="1"/>
</dbReference>
<feature type="compositionally biased region" description="Low complexity" evidence="1">
    <location>
        <begin position="385"/>
        <end position="398"/>
    </location>
</feature>
<dbReference type="STRING" id="499555.BJL86_3350"/>
<gene>
    <name evidence="3" type="ORF">BJL86_3350</name>
</gene>
<evidence type="ECO:0000256" key="1">
    <source>
        <dbReference type="SAM" id="MobiDB-lite"/>
    </source>
</evidence>
<feature type="region of interest" description="Disordered" evidence="1">
    <location>
        <begin position="268"/>
        <end position="313"/>
    </location>
</feature>
<dbReference type="Gene3D" id="3.30.200.20">
    <property type="entry name" value="Phosphorylase Kinase, domain 1"/>
    <property type="match status" value="1"/>
</dbReference>